<dbReference type="UniPathway" id="UPA00035">
    <property type="reaction ID" value="UER00042"/>
</dbReference>
<dbReference type="InterPro" id="IPR011060">
    <property type="entry name" value="RibuloseP-bd_barrel"/>
</dbReference>
<evidence type="ECO:0000256" key="8">
    <source>
        <dbReference type="ARBA" id="ARBA00023235"/>
    </source>
</evidence>
<evidence type="ECO:0000256" key="3">
    <source>
        <dbReference type="ARBA" id="ARBA00012572"/>
    </source>
</evidence>
<accession>A0A7C2ZGV0</accession>
<comment type="caution">
    <text evidence="11">The sequence shown here is derived from an EMBL/GenBank/DDBJ whole genome shotgun (WGS) entry which is preliminary data.</text>
</comment>
<dbReference type="InterPro" id="IPR044643">
    <property type="entry name" value="TrpF_fam"/>
</dbReference>
<comment type="pathway">
    <text evidence="2 9">Amino-acid biosynthesis; L-tryptophan biosynthesis; L-tryptophan from chorismate: step 3/5.</text>
</comment>
<evidence type="ECO:0000259" key="10">
    <source>
        <dbReference type="Pfam" id="PF00697"/>
    </source>
</evidence>
<dbReference type="EMBL" id="DSFP01000035">
    <property type="protein sequence ID" value="HEW45906.1"/>
    <property type="molecule type" value="Genomic_DNA"/>
</dbReference>
<evidence type="ECO:0000256" key="5">
    <source>
        <dbReference type="ARBA" id="ARBA00022605"/>
    </source>
</evidence>
<dbReference type="GO" id="GO:0004640">
    <property type="term" value="F:phosphoribosylanthranilate isomerase activity"/>
    <property type="evidence" value="ECO:0007669"/>
    <property type="project" value="UniProtKB-UniRule"/>
</dbReference>
<keyword evidence="7 9" id="KW-0057">Aromatic amino acid biosynthesis</keyword>
<reference evidence="11" key="1">
    <citation type="journal article" date="2020" name="mSystems">
        <title>Genome- and Community-Level Interaction Insights into Carbon Utilization and Element Cycling Functions of Hydrothermarchaeota in Hydrothermal Sediment.</title>
        <authorList>
            <person name="Zhou Z."/>
            <person name="Liu Y."/>
            <person name="Xu W."/>
            <person name="Pan J."/>
            <person name="Luo Z.H."/>
            <person name="Li M."/>
        </authorList>
    </citation>
    <scope>NUCLEOTIDE SEQUENCE [LARGE SCALE GENOMIC DNA]</scope>
    <source>
        <strain evidence="11">SpSt-132</strain>
    </source>
</reference>
<dbReference type="Pfam" id="PF00697">
    <property type="entry name" value="PRAI"/>
    <property type="match status" value="1"/>
</dbReference>
<dbReference type="PANTHER" id="PTHR42894:SF1">
    <property type="entry name" value="N-(5'-PHOSPHORIBOSYL)ANTHRANILATE ISOMERASE"/>
    <property type="match status" value="1"/>
</dbReference>
<gene>
    <name evidence="9" type="primary">trpF</name>
    <name evidence="11" type="ORF">ENO47_04445</name>
</gene>
<dbReference type="GO" id="GO:0000162">
    <property type="term" value="P:L-tryptophan biosynthetic process"/>
    <property type="evidence" value="ECO:0007669"/>
    <property type="project" value="UniProtKB-UniRule"/>
</dbReference>
<dbReference type="CDD" id="cd00405">
    <property type="entry name" value="PRAI"/>
    <property type="match status" value="1"/>
</dbReference>
<evidence type="ECO:0000256" key="9">
    <source>
        <dbReference type="HAMAP-Rule" id="MF_00135"/>
    </source>
</evidence>
<dbReference type="PANTHER" id="PTHR42894">
    <property type="entry name" value="N-(5'-PHOSPHORIBOSYL)ANTHRANILATE ISOMERASE"/>
    <property type="match status" value="1"/>
</dbReference>
<keyword evidence="5 9" id="KW-0028">Amino-acid biosynthesis</keyword>
<comment type="catalytic activity">
    <reaction evidence="1 9">
        <text>N-(5-phospho-beta-D-ribosyl)anthranilate = 1-(2-carboxyphenylamino)-1-deoxy-D-ribulose 5-phosphate</text>
        <dbReference type="Rhea" id="RHEA:21540"/>
        <dbReference type="ChEBI" id="CHEBI:18277"/>
        <dbReference type="ChEBI" id="CHEBI:58613"/>
        <dbReference type="EC" id="5.3.1.24"/>
    </reaction>
</comment>
<evidence type="ECO:0000256" key="4">
    <source>
        <dbReference type="ARBA" id="ARBA00022272"/>
    </source>
</evidence>
<keyword evidence="6 9" id="KW-0822">Tryptophan biosynthesis</keyword>
<evidence type="ECO:0000256" key="2">
    <source>
        <dbReference type="ARBA" id="ARBA00004664"/>
    </source>
</evidence>
<proteinExistence type="inferred from homology"/>
<dbReference type="InterPro" id="IPR013785">
    <property type="entry name" value="Aldolase_TIM"/>
</dbReference>
<protein>
    <recommendedName>
        <fullName evidence="4 9">N-(5'-phosphoribosyl)anthranilate isomerase</fullName>
        <shortName evidence="9">PRAI</shortName>
        <ecNumber evidence="3 9">5.3.1.24</ecNumber>
    </recommendedName>
</protein>
<evidence type="ECO:0000256" key="1">
    <source>
        <dbReference type="ARBA" id="ARBA00001164"/>
    </source>
</evidence>
<evidence type="ECO:0000256" key="7">
    <source>
        <dbReference type="ARBA" id="ARBA00023141"/>
    </source>
</evidence>
<dbReference type="SUPFAM" id="SSF51366">
    <property type="entry name" value="Ribulose-phoshate binding barrel"/>
    <property type="match status" value="1"/>
</dbReference>
<organism evidence="11">
    <name type="scientific">Hydrogenobacter sp</name>
    <dbReference type="NCBI Taxonomy" id="2152829"/>
    <lineage>
        <taxon>Bacteria</taxon>
        <taxon>Pseudomonadati</taxon>
        <taxon>Aquificota</taxon>
        <taxon>Aquificia</taxon>
        <taxon>Aquificales</taxon>
        <taxon>Aquificaceae</taxon>
        <taxon>Hydrogenobacter</taxon>
    </lineage>
</organism>
<evidence type="ECO:0000313" key="11">
    <source>
        <dbReference type="EMBL" id="HEW45906.1"/>
    </source>
</evidence>
<sequence length="204" mass="22490">MVKIKLCGFTRKEDIEKAVELGVDYVGIILYEKSTRYVSLERLKDLLAVAIGVKKVAVMVNPTAEETLRAFDVGFDLVQLHGEESLELANVIGLNRVIKAFRTCPGLEVSKEWKGSHGVLLDACSNLYGGSGQESDWEFAKGLVEEGFKVFLAGGLKPENVKEAVRRVRPYAVDVSSGIEVSPGIKDHKKMEEFVNAVKNAFKD</sequence>
<dbReference type="Gene3D" id="3.20.20.70">
    <property type="entry name" value="Aldolase class I"/>
    <property type="match status" value="1"/>
</dbReference>
<dbReference type="HAMAP" id="MF_00135">
    <property type="entry name" value="PRAI"/>
    <property type="match status" value="1"/>
</dbReference>
<comment type="similarity">
    <text evidence="9">Belongs to the TrpF family.</text>
</comment>
<keyword evidence="8 9" id="KW-0413">Isomerase</keyword>
<dbReference type="AlphaFoldDB" id="A0A7C2ZGV0"/>
<dbReference type="EC" id="5.3.1.24" evidence="3 9"/>
<evidence type="ECO:0000256" key="6">
    <source>
        <dbReference type="ARBA" id="ARBA00022822"/>
    </source>
</evidence>
<dbReference type="InterPro" id="IPR001240">
    <property type="entry name" value="PRAI_dom"/>
</dbReference>
<feature type="domain" description="N-(5'phosphoribosyl) anthranilate isomerase (PRAI)" evidence="10">
    <location>
        <begin position="5"/>
        <end position="196"/>
    </location>
</feature>
<name>A0A7C2ZGV0_9AQUI</name>